<comment type="caution">
    <text evidence="1">The sequence shown here is derived from an EMBL/GenBank/DDBJ whole genome shotgun (WGS) entry which is preliminary data.</text>
</comment>
<proteinExistence type="predicted"/>
<reference evidence="1" key="1">
    <citation type="submission" date="2023-05" db="EMBL/GenBank/DDBJ databases">
        <authorList>
            <person name="Stuckert A."/>
        </authorList>
    </citation>
    <scope>NUCLEOTIDE SEQUENCE</scope>
</reference>
<evidence type="ECO:0000313" key="1">
    <source>
        <dbReference type="EMBL" id="CAI9566514.1"/>
    </source>
</evidence>
<keyword evidence="2" id="KW-1185">Reference proteome</keyword>
<feature type="non-terminal residue" evidence="1">
    <location>
        <position position="96"/>
    </location>
</feature>
<dbReference type="EMBL" id="CATNWA010014043">
    <property type="protein sequence ID" value="CAI9566514.1"/>
    <property type="molecule type" value="Genomic_DNA"/>
</dbReference>
<accession>A0ABN9D216</accession>
<gene>
    <name evidence="1" type="ORF">SPARVUS_LOCUS6385938</name>
</gene>
<protein>
    <submittedName>
        <fullName evidence="1">Uncharacterized protein</fullName>
    </submittedName>
</protein>
<name>A0ABN9D216_9NEOB</name>
<dbReference type="Proteomes" id="UP001162483">
    <property type="component" value="Unassembled WGS sequence"/>
</dbReference>
<sequence length="96" mass="11383">MYIHTDTCTHRHMYMHTQTHTHTHTCTSMQTHVHIHTCTYTQTHVHAYADTHTCVHTYKKLQHFLVHSQSRVLHCRGRQRAQHTLFPLLSLCSVIE</sequence>
<organism evidence="1 2">
    <name type="scientific">Staurois parvus</name>
    <dbReference type="NCBI Taxonomy" id="386267"/>
    <lineage>
        <taxon>Eukaryota</taxon>
        <taxon>Metazoa</taxon>
        <taxon>Chordata</taxon>
        <taxon>Craniata</taxon>
        <taxon>Vertebrata</taxon>
        <taxon>Euteleostomi</taxon>
        <taxon>Amphibia</taxon>
        <taxon>Batrachia</taxon>
        <taxon>Anura</taxon>
        <taxon>Neobatrachia</taxon>
        <taxon>Ranoidea</taxon>
        <taxon>Ranidae</taxon>
        <taxon>Staurois</taxon>
    </lineage>
</organism>
<evidence type="ECO:0000313" key="2">
    <source>
        <dbReference type="Proteomes" id="UP001162483"/>
    </source>
</evidence>